<dbReference type="RefSeq" id="WP_309795665.1">
    <property type="nucleotide sequence ID" value="NZ_BAAAHY010000006.1"/>
</dbReference>
<dbReference type="EMBL" id="JAVDQF010000001">
    <property type="protein sequence ID" value="MDR6268177.1"/>
    <property type="molecule type" value="Genomic_DNA"/>
</dbReference>
<proteinExistence type="predicted"/>
<keyword evidence="2" id="KW-1185">Reference proteome</keyword>
<evidence type="ECO:0000313" key="1">
    <source>
        <dbReference type="EMBL" id="MDR6268177.1"/>
    </source>
</evidence>
<sequence>MNEIVNPVELAQRNLDEADRQLKQAESDVKSGAISRERYRQFEHLREICSEDLQRVIREN</sequence>
<comment type="caution">
    <text evidence="1">The sequence shown here is derived from an EMBL/GenBank/DDBJ whole genome shotgun (WGS) entry which is preliminary data.</text>
</comment>
<protein>
    <submittedName>
        <fullName evidence="1">Outer membrane protein TolC</fullName>
    </submittedName>
</protein>
<reference evidence="1 2" key="1">
    <citation type="submission" date="2023-07" db="EMBL/GenBank/DDBJ databases">
        <title>Sequencing the genomes of 1000 actinobacteria strains.</title>
        <authorList>
            <person name="Klenk H.-P."/>
        </authorList>
    </citation>
    <scope>NUCLEOTIDE SEQUENCE [LARGE SCALE GENOMIC DNA]</scope>
    <source>
        <strain evidence="1 2">DSM 14555</strain>
    </source>
</reference>
<dbReference type="Proteomes" id="UP001185069">
    <property type="component" value="Unassembled WGS sequence"/>
</dbReference>
<gene>
    <name evidence="1" type="ORF">JOE69_000415</name>
</gene>
<accession>A0ABU1J6Y4</accession>
<evidence type="ECO:0000313" key="2">
    <source>
        <dbReference type="Proteomes" id="UP001185069"/>
    </source>
</evidence>
<organism evidence="1 2">
    <name type="scientific">Arthrobacter russicus</name>
    <dbReference type="NCBI Taxonomy" id="172040"/>
    <lineage>
        <taxon>Bacteria</taxon>
        <taxon>Bacillati</taxon>
        <taxon>Actinomycetota</taxon>
        <taxon>Actinomycetes</taxon>
        <taxon>Micrococcales</taxon>
        <taxon>Micrococcaceae</taxon>
        <taxon>Arthrobacter</taxon>
    </lineage>
</organism>
<name>A0ABU1J6Y4_9MICC</name>